<name>A0ABS5SGI0_9BACT</name>
<comment type="caution">
    <text evidence="5">The sequence shown here is derived from an EMBL/GenBank/DDBJ whole genome shotgun (WGS) entry which is preliminary data.</text>
</comment>
<proteinExistence type="inferred from homology"/>
<feature type="domain" description="GFO/IDH/MocA-like oxidoreductase" evidence="4">
    <location>
        <begin position="136"/>
        <end position="250"/>
    </location>
</feature>
<dbReference type="InterPro" id="IPR055170">
    <property type="entry name" value="GFO_IDH_MocA-like_dom"/>
</dbReference>
<evidence type="ECO:0000256" key="2">
    <source>
        <dbReference type="ARBA" id="ARBA00023002"/>
    </source>
</evidence>
<dbReference type="InterPro" id="IPR000683">
    <property type="entry name" value="Gfo/Idh/MocA-like_OxRdtase_N"/>
</dbReference>
<dbReference type="PANTHER" id="PTHR22604">
    <property type="entry name" value="OXIDOREDUCTASES"/>
    <property type="match status" value="1"/>
</dbReference>
<dbReference type="Pfam" id="PF22725">
    <property type="entry name" value="GFO_IDH_MocA_C3"/>
    <property type="match status" value="1"/>
</dbReference>
<dbReference type="RefSeq" id="WP_214175706.1">
    <property type="nucleotide sequence ID" value="NZ_JAHCVK010000005.1"/>
</dbReference>
<evidence type="ECO:0000256" key="1">
    <source>
        <dbReference type="ARBA" id="ARBA00010928"/>
    </source>
</evidence>
<comment type="similarity">
    <text evidence="1">Belongs to the Gfo/Idh/MocA family.</text>
</comment>
<dbReference type="EMBL" id="JAHCVK010000005">
    <property type="protein sequence ID" value="MBT0653701.1"/>
    <property type="molecule type" value="Genomic_DNA"/>
</dbReference>
<keyword evidence="2" id="KW-0560">Oxidoreductase</keyword>
<dbReference type="Gene3D" id="3.40.50.720">
    <property type="entry name" value="NAD(P)-binding Rossmann-like Domain"/>
    <property type="match status" value="1"/>
</dbReference>
<evidence type="ECO:0000259" key="3">
    <source>
        <dbReference type="Pfam" id="PF01408"/>
    </source>
</evidence>
<protein>
    <submittedName>
        <fullName evidence="5">Gfo/Idh/MocA family oxidoreductase</fullName>
    </submittedName>
</protein>
<dbReference type="SUPFAM" id="SSF55347">
    <property type="entry name" value="Glyceraldehyde-3-phosphate dehydrogenase-like, C-terminal domain"/>
    <property type="match status" value="1"/>
</dbReference>
<evidence type="ECO:0000259" key="4">
    <source>
        <dbReference type="Pfam" id="PF22725"/>
    </source>
</evidence>
<feature type="domain" description="Gfo/Idh/MocA-like oxidoreductase N-terminal" evidence="3">
    <location>
        <begin position="9"/>
        <end position="125"/>
    </location>
</feature>
<sequence length="324" mass="35927">MAQQTGPSIGVGILGCSDIARRKFVPALLSSDIARLAAVAARDLDKAARFIPAETYAVLEPEELVVCPEVELVYISLPNHLHEEWTLRALEGGKHVICEKPVGLTVRSVEKMFRSAEERGLLLFENLMFLQHPQHAAVKETVEAGRIGRITALRSVFGFPRPGNGDFRLNADEGGGAFNDLARYPLATALYFLEGDRYRFQGVSLDHDGLNLAMHGLAVTSAREVFTFSMVFGQQYESFYEIIGEEGKIRVDRAYTTPVDLANEVRVTCGTEDASFIVPPADHFRLTLDHVCGVLRGKNFRTVHDRSRRIARLAEEMKNGCIHG</sequence>
<dbReference type="InterPro" id="IPR036291">
    <property type="entry name" value="NAD(P)-bd_dom_sf"/>
</dbReference>
<dbReference type="Pfam" id="PF01408">
    <property type="entry name" value="GFO_IDH_MocA"/>
    <property type="match status" value="1"/>
</dbReference>
<evidence type="ECO:0000313" key="6">
    <source>
        <dbReference type="Proteomes" id="UP000756860"/>
    </source>
</evidence>
<organism evidence="5 6">
    <name type="scientific">Geomobilimonas luticola</name>
    <dbReference type="NCBI Taxonomy" id="1114878"/>
    <lineage>
        <taxon>Bacteria</taxon>
        <taxon>Pseudomonadati</taxon>
        <taxon>Thermodesulfobacteriota</taxon>
        <taxon>Desulfuromonadia</taxon>
        <taxon>Geobacterales</taxon>
        <taxon>Geobacteraceae</taxon>
        <taxon>Geomobilimonas</taxon>
    </lineage>
</organism>
<accession>A0ABS5SGI0</accession>
<dbReference type="Proteomes" id="UP000756860">
    <property type="component" value="Unassembled WGS sequence"/>
</dbReference>
<gene>
    <name evidence="5" type="ORF">KI810_11590</name>
</gene>
<evidence type="ECO:0000313" key="5">
    <source>
        <dbReference type="EMBL" id="MBT0653701.1"/>
    </source>
</evidence>
<dbReference type="Gene3D" id="3.30.360.10">
    <property type="entry name" value="Dihydrodipicolinate Reductase, domain 2"/>
    <property type="match status" value="1"/>
</dbReference>
<dbReference type="PANTHER" id="PTHR22604:SF105">
    <property type="entry name" value="TRANS-1,2-DIHYDROBENZENE-1,2-DIOL DEHYDROGENASE"/>
    <property type="match status" value="1"/>
</dbReference>
<dbReference type="SUPFAM" id="SSF51735">
    <property type="entry name" value="NAD(P)-binding Rossmann-fold domains"/>
    <property type="match status" value="1"/>
</dbReference>
<keyword evidence="6" id="KW-1185">Reference proteome</keyword>
<dbReference type="InterPro" id="IPR050984">
    <property type="entry name" value="Gfo/Idh/MocA_domain"/>
</dbReference>
<reference evidence="5 6" key="1">
    <citation type="submission" date="2021-05" db="EMBL/GenBank/DDBJ databases">
        <title>The draft genome of Geobacter luticola JCM 17780.</title>
        <authorList>
            <person name="Xu Z."/>
            <person name="Masuda Y."/>
            <person name="Itoh H."/>
            <person name="Senoo K."/>
        </authorList>
    </citation>
    <scope>NUCLEOTIDE SEQUENCE [LARGE SCALE GENOMIC DNA]</scope>
    <source>
        <strain evidence="5 6">JCM 17780</strain>
    </source>
</reference>